<feature type="compositionally biased region" description="Low complexity" evidence="2">
    <location>
        <begin position="301"/>
        <end position="313"/>
    </location>
</feature>
<feature type="domain" description="GAT" evidence="4">
    <location>
        <begin position="178"/>
        <end position="266"/>
    </location>
</feature>
<dbReference type="EMBL" id="JAAWWB010000012">
    <property type="protein sequence ID" value="KAG6769633.1"/>
    <property type="molecule type" value="Genomic_DNA"/>
</dbReference>
<protein>
    <recommendedName>
        <fullName evidence="7">Target of Myb protein 1</fullName>
    </recommendedName>
</protein>
<proteinExistence type="inferred from homology"/>
<dbReference type="Proteomes" id="UP000886885">
    <property type="component" value="Chromosome 6D"/>
</dbReference>
<dbReference type="Pfam" id="PF00790">
    <property type="entry name" value="VHS"/>
    <property type="match status" value="1"/>
</dbReference>
<dbReference type="PANTHER" id="PTHR45898:SF2">
    <property type="entry name" value="TOM1-LIKE PROTEIN 6"/>
    <property type="match status" value="1"/>
</dbReference>
<dbReference type="InterPro" id="IPR044836">
    <property type="entry name" value="TOL_plant"/>
</dbReference>
<dbReference type="GO" id="GO:0035091">
    <property type="term" value="F:phosphatidylinositol binding"/>
    <property type="evidence" value="ECO:0007669"/>
    <property type="project" value="InterPro"/>
</dbReference>
<name>A0A8X7ZEX1_POPTO</name>
<dbReference type="CDD" id="cd03561">
    <property type="entry name" value="VHS"/>
    <property type="match status" value="1"/>
</dbReference>
<reference evidence="5" key="1">
    <citation type="journal article" date="2020" name="bioRxiv">
        <title>Hybrid origin of Populus tomentosa Carr. identified through genome sequencing and phylogenomic analysis.</title>
        <authorList>
            <person name="An X."/>
            <person name="Gao K."/>
            <person name="Chen Z."/>
            <person name="Li J."/>
            <person name="Yang X."/>
            <person name="Yang X."/>
            <person name="Zhou J."/>
            <person name="Guo T."/>
            <person name="Zhao T."/>
            <person name="Huang S."/>
            <person name="Miao D."/>
            <person name="Khan W.U."/>
            <person name="Rao P."/>
            <person name="Ye M."/>
            <person name="Lei B."/>
            <person name="Liao W."/>
            <person name="Wang J."/>
            <person name="Ji L."/>
            <person name="Li Y."/>
            <person name="Guo B."/>
            <person name="Mustafa N.S."/>
            <person name="Li S."/>
            <person name="Yun Q."/>
            <person name="Keller S.R."/>
            <person name="Mao J."/>
            <person name="Zhang R."/>
            <person name="Strauss S.H."/>
        </authorList>
    </citation>
    <scope>NUCLEOTIDE SEQUENCE</scope>
    <source>
        <strain evidence="5">GM15</strain>
        <tissue evidence="5">Leaf</tissue>
    </source>
</reference>
<evidence type="ECO:0000313" key="6">
    <source>
        <dbReference type="Proteomes" id="UP000886885"/>
    </source>
</evidence>
<dbReference type="InterPro" id="IPR002014">
    <property type="entry name" value="VHS_dom"/>
</dbReference>
<feature type="region of interest" description="Disordered" evidence="2">
    <location>
        <begin position="279"/>
        <end position="333"/>
    </location>
</feature>
<dbReference type="SMART" id="SM00288">
    <property type="entry name" value="VHS"/>
    <property type="match status" value="1"/>
</dbReference>
<keyword evidence="6" id="KW-1185">Reference proteome</keyword>
<dbReference type="InterPro" id="IPR004152">
    <property type="entry name" value="GAT_dom"/>
</dbReference>
<evidence type="ECO:0000259" key="3">
    <source>
        <dbReference type="PROSITE" id="PS50179"/>
    </source>
</evidence>
<dbReference type="PROSITE" id="PS50179">
    <property type="entry name" value="VHS"/>
    <property type="match status" value="1"/>
</dbReference>
<sequence length="333" mass="36568">MALAMGMALGSSSSATVAVDKATSDLLIGPDWTMNIDICDSVNSHHWWVFLSCAFVYLLETMVKNCGDYVHFQIAEKNVLGEMVKIIKKKTDMHVRDKILALLDSWQEAFGGPGGKHPQYYWAYEELRRAGVEFPQRSLDAAPIFTPPATNPTLRLTQPGYGTPSNSSRRLDETMAAEIEGLSLSGLDSMWDVMELLNDMLQAVNPGNLEAIKDEVIVDLVDRCRSNQKKLMQMLATTGDEELLGKGLELNDSMQILLAKHDAIASGSPMPTQVTSLCAKPSEGWSSDIKPTEARDASPISTTNSTTPVPNVTRSAIDEEDEEEDGFAQLARR</sequence>
<dbReference type="GO" id="GO:0043130">
    <property type="term" value="F:ubiquitin binding"/>
    <property type="evidence" value="ECO:0007669"/>
    <property type="project" value="InterPro"/>
</dbReference>
<dbReference type="PANTHER" id="PTHR45898">
    <property type="entry name" value="TOM1-LIKE PROTEIN"/>
    <property type="match status" value="1"/>
</dbReference>
<evidence type="ECO:0000256" key="1">
    <source>
        <dbReference type="ARBA" id="ARBA00007708"/>
    </source>
</evidence>
<evidence type="ECO:0000256" key="2">
    <source>
        <dbReference type="SAM" id="MobiDB-lite"/>
    </source>
</evidence>
<evidence type="ECO:0008006" key="7">
    <source>
        <dbReference type="Google" id="ProtNLM"/>
    </source>
</evidence>
<feature type="domain" description="VHS" evidence="3">
    <location>
        <begin position="22"/>
        <end position="135"/>
    </location>
</feature>
<dbReference type="OrthoDB" id="2018246at2759"/>
<comment type="caution">
    <text evidence="5">The sequence shown here is derived from an EMBL/GenBank/DDBJ whole genome shotgun (WGS) entry which is preliminary data.</text>
</comment>
<evidence type="ECO:0000259" key="4">
    <source>
        <dbReference type="PROSITE" id="PS50909"/>
    </source>
</evidence>
<dbReference type="CDD" id="cd14231">
    <property type="entry name" value="GAT_GGA-like_plant"/>
    <property type="match status" value="1"/>
</dbReference>
<organism evidence="5 6">
    <name type="scientific">Populus tomentosa</name>
    <name type="common">Chinese white poplar</name>
    <dbReference type="NCBI Taxonomy" id="118781"/>
    <lineage>
        <taxon>Eukaryota</taxon>
        <taxon>Viridiplantae</taxon>
        <taxon>Streptophyta</taxon>
        <taxon>Embryophyta</taxon>
        <taxon>Tracheophyta</taxon>
        <taxon>Spermatophyta</taxon>
        <taxon>Magnoliopsida</taxon>
        <taxon>eudicotyledons</taxon>
        <taxon>Gunneridae</taxon>
        <taxon>Pentapetalae</taxon>
        <taxon>rosids</taxon>
        <taxon>fabids</taxon>
        <taxon>Malpighiales</taxon>
        <taxon>Salicaceae</taxon>
        <taxon>Saliceae</taxon>
        <taxon>Populus</taxon>
    </lineage>
</organism>
<dbReference type="PROSITE" id="PS50909">
    <property type="entry name" value="GAT"/>
    <property type="match status" value="1"/>
</dbReference>
<dbReference type="GO" id="GO:0043328">
    <property type="term" value="P:protein transport to vacuole involved in ubiquitin-dependent protein catabolic process via the multivesicular body sorting pathway"/>
    <property type="evidence" value="ECO:0007669"/>
    <property type="project" value="InterPro"/>
</dbReference>
<dbReference type="Pfam" id="PF03127">
    <property type="entry name" value="GAT"/>
    <property type="match status" value="1"/>
</dbReference>
<gene>
    <name evidence="5" type="ORF">POTOM_025289</name>
</gene>
<comment type="similarity">
    <text evidence="1">Belongs to the TOM1 family.</text>
</comment>
<dbReference type="AlphaFoldDB" id="A0A8X7ZEX1"/>
<accession>A0A8X7ZEX1</accession>
<evidence type="ECO:0000313" key="5">
    <source>
        <dbReference type="EMBL" id="KAG6769633.1"/>
    </source>
</evidence>